<dbReference type="InterPro" id="IPR012910">
    <property type="entry name" value="Plug_dom"/>
</dbReference>
<dbReference type="AlphaFoldDB" id="A0A4Q8QI42"/>
<evidence type="ECO:0000256" key="2">
    <source>
        <dbReference type="SAM" id="SignalP"/>
    </source>
</evidence>
<dbReference type="OrthoDB" id="679547at2"/>
<dbReference type="Pfam" id="PF07715">
    <property type="entry name" value="Plug"/>
    <property type="match status" value="1"/>
</dbReference>
<keyword evidence="5" id="KW-1185">Reference proteome</keyword>
<dbReference type="PROSITE" id="PS52016">
    <property type="entry name" value="TONB_DEPENDENT_REC_3"/>
    <property type="match status" value="1"/>
</dbReference>
<dbReference type="EMBL" id="SGIU01000001">
    <property type="protein sequence ID" value="TAI48343.1"/>
    <property type="molecule type" value="Genomic_DNA"/>
</dbReference>
<comment type="similarity">
    <text evidence="1">Belongs to the TonB-dependent receptor family.</text>
</comment>
<dbReference type="GO" id="GO:0009279">
    <property type="term" value="C:cell outer membrane"/>
    <property type="evidence" value="ECO:0007669"/>
    <property type="project" value="UniProtKB-SubCell"/>
</dbReference>
<accession>A0A4Q8QI42</accession>
<sequence>MKKTSPFLSNAILLSFLLLCTTMMAQKHGPNSEEDFGNDFNFQQTALDSLLLWQEQVVLHTNKELVLPKDFIFFKAYVLTGPKHVRVSSSAVLKVELLDAKGNLVKSQYHKIEEGTSNGSFEIPKKLREGDYYFRAYTRWMLNYGPDYFATKKVRIGSLRDQVKTTLIVDEKALIFPEGGNLVSGLNNRVAVKLDDFDHRDLPVVNSNNEEVAFVKHYGNGLGTFLIKPKKGEQYAIKISENQKIPLPELQDMGYTIQMNNLNSESLLVRIEASSELKGESLVLKGKAGGVSYFEKNVDFNDRNVLEITIPKENIPKGIGYLQLEDEFGQIWAKRPLYHEGKELQIRLEGTSQEGEKSILEVKVTDTEGNPVLTELSVALGAQRRIDKGNKGISSSGMSLRNQRYLNDLLVLTGQSSKLFVGNVTNELPSEIRYDFQNGLDFYGQAYDLDKSLLMNSKIQVLILTEDEAIAQEVETNSEGLFKLSGLSIDGEVKIVFRTVGEESKTKLVQVIPFEYETPPLFKSNRENVITRVDNRKAKQSNQRKKAVDFLSGDKTEDELIALDGVTLIEKKGYQKLTPSIYNLEPSRVMFQDYEKPKTIPQLFLGIAGVYVTGLGDLNPEVTLLQAAGVGPVLWVLDGMPLIQPTSLVDIINLVNYRDVERIEIFYGAKAAIYGTRAAGGAIIIYTRNGSDENHIARKLAQLSYEGYHNSMDFEAYEQTVPKKILKAEGIPTTVYWNPVLKTDENGKAFIQFDTPKDIDTYYLDVRGITEDGKRGAVKTVWSF</sequence>
<organism evidence="4 5">
    <name type="scientific">Flagellimonas allohymeniacidonis</name>
    <dbReference type="NCBI Taxonomy" id="2517819"/>
    <lineage>
        <taxon>Bacteria</taxon>
        <taxon>Pseudomonadati</taxon>
        <taxon>Bacteroidota</taxon>
        <taxon>Flavobacteriia</taxon>
        <taxon>Flavobacteriales</taxon>
        <taxon>Flavobacteriaceae</taxon>
        <taxon>Flagellimonas</taxon>
    </lineage>
</organism>
<reference evidence="4 5" key="1">
    <citation type="submission" date="2019-02" db="EMBL/GenBank/DDBJ databases">
        <title>Draft genome sequence of Muricauda sp. 176CP4-71.</title>
        <authorList>
            <person name="Park J.-S."/>
        </authorList>
    </citation>
    <scope>NUCLEOTIDE SEQUENCE [LARGE SCALE GENOMIC DNA]</scope>
    <source>
        <strain evidence="4 5">176CP4-71</strain>
    </source>
</reference>
<dbReference type="InterPro" id="IPR039426">
    <property type="entry name" value="TonB-dep_rcpt-like"/>
</dbReference>
<evidence type="ECO:0000259" key="3">
    <source>
        <dbReference type="Pfam" id="PF07715"/>
    </source>
</evidence>
<keyword evidence="1" id="KW-0813">Transport</keyword>
<proteinExistence type="inferred from homology"/>
<feature type="chain" id="PRO_5020335353" evidence="2">
    <location>
        <begin position="26"/>
        <end position="784"/>
    </location>
</feature>
<protein>
    <submittedName>
        <fullName evidence="4">Plug domain-containing protein</fullName>
    </submittedName>
</protein>
<feature type="signal peptide" evidence="2">
    <location>
        <begin position="1"/>
        <end position="25"/>
    </location>
</feature>
<dbReference type="InterPro" id="IPR037066">
    <property type="entry name" value="Plug_dom_sf"/>
</dbReference>
<keyword evidence="1" id="KW-0998">Cell outer membrane</keyword>
<comment type="subcellular location">
    <subcellularLocation>
        <location evidence="1">Cell outer membrane</location>
        <topology evidence="1">Multi-pass membrane protein</topology>
    </subcellularLocation>
</comment>
<dbReference type="Proteomes" id="UP000291981">
    <property type="component" value="Unassembled WGS sequence"/>
</dbReference>
<evidence type="ECO:0000256" key="1">
    <source>
        <dbReference type="PROSITE-ProRule" id="PRU01360"/>
    </source>
</evidence>
<dbReference type="SUPFAM" id="SSF56935">
    <property type="entry name" value="Porins"/>
    <property type="match status" value="1"/>
</dbReference>
<comment type="caution">
    <text evidence="4">The sequence shown here is derived from an EMBL/GenBank/DDBJ whole genome shotgun (WGS) entry which is preliminary data.</text>
</comment>
<keyword evidence="1" id="KW-0812">Transmembrane</keyword>
<dbReference type="RefSeq" id="WP_130608184.1">
    <property type="nucleotide sequence ID" value="NZ_SGIU01000001.1"/>
</dbReference>
<name>A0A4Q8QI42_9FLAO</name>
<keyword evidence="2" id="KW-0732">Signal</keyword>
<gene>
    <name evidence="4" type="ORF">EW142_00595</name>
</gene>
<evidence type="ECO:0000313" key="5">
    <source>
        <dbReference type="Proteomes" id="UP000291981"/>
    </source>
</evidence>
<keyword evidence="1" id="KW-0472">Membrane</keyword>
<keyword evidence="1" id="KW-1134">Transmembrane beta strand</keyword>
<dbReference type="Gene3D" id="2.60.40.1930">
    <property type="match status" value="1"/>
</dbReference>
<feature type="domain" description="TonB-dependent receptor plug" evidence="3">
    <location>
        <begin position="597"/>
        <end position="682"/>
    </location>
</feature>
<evidence type="ECO:0000313" key="4">
    <source>
        <dbReference type="EMBL" id="TAI48343.1"/>
    </source>
</evidence>
<dbReference type="Gene3D" id="2.170.130.10">
    <property type="entry name" value="TonB-dependent receptor, plug domain"/>
    <property type="match status" value="1"/>
</dbReference>